<keyword evidence="3" id="KW-0238">DNA-binding</keyword>
<dbReference type="GO" id="GO:0003677">
    <property type="term" value="F:DNA binding"/>
    <property type="evidence" value="ECO:0007669"/>
    <property type="project" value="UniProtKB-KW"/>
</dbReference>
<evidence type="ECO:0000259" key="1">
    <source>
        <dbReference type="Pfam" id="PF13280"/>
    </source>
</evidence>
<dbReference type="AlphaFoldDB" id="A0A1M6Q7P1"/>
<feature type="domain" description="WCX" evidence="2">
    <location>
        <begin position="232"/>
        <end position="301"/>
    </location>
</feature>
<reference evidence="4" key="1">
    <citation type="submission" date="2016-11" db="EMBL/GenBank/DDBJ databases">
        <authorList>
            <person name="Varghese N."/>
            <person name="Submissions S."/>
        </authorList>
    </citation>
    <scope>NUCLEOTIDE SEQUENCE [LARGE SCALE GENOMIC DNA]</scope>
    <source>
        <strain evidence="4">DSM 16219</strain>
    </source>
</reference>
<dbReference type="RefSeq" id="WP_073476996.1">
    <property type="nucleotide sequence ID" value="NZ_FQZU01000019.1"/>
</dbReference>
<dbReference type="EMBL" id="FQZU01000019">
    <property type="protein sequence ID" value="SHK16156.1"/>
    <property type="molecule type" value="Genomic_DNA"/>
</dbReference>
<sequence length="305" mass="35182">MTELARMLDCSKPTVRRIVDDICMSHFIPIEEEKVGKQLYFRIPTVKRYPILPLSTNEIAILEMCQAFTRHLLGDKQFEEATRAMQKSYGLLSDGECGTTGNEFGSISPGTIDYTPYQDILQNLITAISSKRVCRVSYQALYAEKAHSFHILPLKIFSHKDSLYVHAQRSNPQGEPNKEDDFFPLFSVHRFNKVEVLENTFEPPQNYDFEAFFNKTFGIMKGKTFLVKGQFFHHAAVYACERIWSDHQKIEKQEDGSTIIEFEASSEVEVIAWILSFRENAKILEPEWLKEKVVQSLRGMLAAYQ</sequence>
<dbReference type="Pfam" id="PF13280">
    <property type="entry name" value="WYL"/>
    <property type="match status" value="1"/>
</dbReference>
<dbReference type="Pfam" id="PF25583">
    <property type="entry name" value="WCX"/>
    <property type="match status" value="1"/>
</dbReference>
<dbReference type="PANTHER" id="PTHR34580:SF1">
    <property type="entry name" value="PROTEIN PAFC"/>
    <property type="match status" value="1"/>
</dbReference>
<name>A0A1M6Q7P1_9BACT</name>
<accession>A0A1M6Q7P1</accession>
<dbReference type="InterPro" id="IPR026881">
    <property type="entry name" value="WYL_dom"/>
</dbReference>
<dbReference type="InterPro" id="IPR057727">
    <property type="entry name" value="WCX_dom"/>
</dbReference>
<feature type="domain" description="WYL" evidence="1">
    <location>
        <begin position="120"/>
        <end position="196"/>
    </location>
</feature>
<dbReference type="PROSITE" id="PS52050">
    <property type="entry name" value="WYL"/>
    <property type="match status" value="1"/>
</dbReference>
<dbReference type="PANTHER" id="PTHR34580">
    <property type="match status" value="1"/>
</dbReference>
<proteinExistence type="predicted"/>
<dbReference type="InterPro" id="IPR051534">
    <property type="entry name" value="CBASS_pafABC_assoc_protein"/>
</dbReference>
<dbReference type="STRING" id="1121393.SAMN02745216_02985"/>
<evidence type="ECO:0000259" key="2">
    <source>
        <dbReference type="Pfam" id="PF25583"/>
    </source>
</evidence>
<evidence type="ECO:0000313" key="3">
    <source>
        <dbReference type="EMBL" id="SHK16156.1"/>
    </source>
</evidence>
<gene>
    <name evidence="3" type="ORF">SAMN02745216_02985</name>
</gene>
<keyword evidence="4" id="KW-1185">Reference proteome</keyword>
<organism evidence="3 4">
    <name type="scientific">Desulfatibacillum alkenivorans DSM 16219</name>
    <dbReference type="NCBI Taxonomy" id="1121393"/>
    <lineage>
        <taxon>Bacteria</taxon>
        <taxon>Pseudomonadati</taxon>
        <taxon>Thermodesulfobacteriota</taxon>
        <taxon>Desulfobacteria</taxon>
        <taxon>Desulfobacterales</taxon>
        <taxon>Desulfatibacillaceae</taxon>
        <taxon>Desulfatibacillum</taxon>
    </lineage>
</organism>
<protein>
    <submittedName>
        <fullName evidence="3">Predicted DNA-binding transcriptional regulator YafY, contains an HTH and WYL domains</fullName>
    </submittedName>
</protein>
<dbReference type="Proteomes" id="UP000183994">
    <property type="component" value="Unassembled WGS sequence"/>
</dbReference>
<evidence type="ECO:0000313" key="4">
    <source>
        <dbReference type="Proteomes" id="UP000183994"/>
    </source>
</evidence>